<dbReference type="Gene3D" id="3.40.710.10">
    <property type="entry name" value="DD-peptidase/beta-lactamase superfamily"/>
    <property type="match status" value="1"/>
</dbReference>
<dbReference type="AlphaFoldDB" id="A0A829YI70"/>
<evidence type="ECO:0000313" key="2">
    <source>
        <dbReference type="EMBL" id="GFE82521.1"/>
    </source>
</evidence>
<evidence type="ECO:0000259" key="1">
    <source>
        <dbReference type="Pfam" id="PF00144"/>
    </source>
</evidence>
<reference evidence="3" key="1">
    <citation type="submission" date="2020-01" db="EMBL/GenBank/DDBJ databases">
        <title>'Steroidobacter agaridevorans' sp. nov., agar-degrading bacteria isolated from rhizosphere soils.</title>
        <authorList>
            <person name="Ikenaga M."/>
            <person name="Kataoka M."/>
            <person name="Murouchi A."/>
            <person name="Katsuragi S."/>
            <person name="Sakai M."/>
        </authorList>
    </citation>
    <scope>NUCLEOTIDE SEQUENCE [LARGE SCALE GENOMIC DNA]</scope>
    <source>
        <strain evidence="3">YU21-B</strain>
    </source>
</reference>
<dbReference type="Pfam" id="PF00144">
    <property type="entry name" value="Beta-lactamase"/>
    <property type="match status" value="1"/>
</dbReference>
<proteinExistence type="predicted"/>
<evidence type="ECO:0000313" key="3">
    <source>
        <dbReference type="Proteomes" id="UP000445000"/>
    </source>
</evidence>
<keyword evidence="3" id="KW-1185">Reference proteome</keyword>
<gene>
    <name evidence="2" type="ORF">GCM10011487_45210</name>
</gene>
<feature type="domain" description="Beta-lactamase-related" evidence="1">
    <location>
        <begin position="31"/>
        <end position="382"/>
    </location>
</feature>
<accession>A0A829YI70</accession>
<dbReference type="RefSeq" id="WP_161814159.1">
    <property type="nucleotide sequence ID" value="NZ_BLJN01000004.1"/>
</dbReference>
<dbReference type="Proteomes" id="UP000445000">
    <property type="component" value="Unassembled WGS sequence"/>
</dbReference>
<dbReference type="InterPro" id="IPR052907">
    <property type="entry name" value="Beta-lactamase/esterase"/>
</dbReference>
<dbReference type="InterPro" id="IPR012338">
    <property type="entry name" value="Beta-lactam/transpept-like"/>
</dbReference>
<dbReference type="InterPro" id="IPR001466">
    <property type="entry name" value="Beta-lactam-related"/>
</dbReference>
<dbReference type="PANTHER" id="PTHR43319">
    <property type="entry name" value="BETA-LACTAMASE-RELATED"/>
    <property type="match status" value="1"/>
</dbReference>
<dbReference type="PANTHER" id="PTHR43319:SF3">
    <property type="entry name" value="BETA-LACTAMASE-RELATED DOMAIN-CONTAINING PROTEIN"/>
    <property type="match status" value="1"/>
</dbReference>
<organism evidence="2 3">
    <name type="scientific">Steroidobacter agaridevorans</name>
    <dbReference type="NCBI Taxonomy" id="2695856"/>
    <lineage>
        <taxon>Bacteria</taxon>
        <taxon>Pseudomonadati</taxon>
        <taxon>Pseudomonadota</taxon>
        <taxon>Gammaproteobacteria</taxon>
        <taxon>Steroidobacterales</taxon>
        <taxon>Steroidobacteraceae</taxon>
        <taxon>Steroidobacter</taxon>
    </lineage>
</organism>
<dbReference type="EMBL" id="BLJN01000004">
    <property type="protein sequence ID" value="GFE82521.1"/>
    <property type="molecule type" value="Genomic_DNA"/>
</dbReference>
<name>A0A829YI70_9GAMM</name>
<protein>
    <submittedName>
        <fullName evidence="2">Esterase</fullName>
    </submittedName>
</protein>
<dbReference type="SUPFAM" id="SSF56601">
    <property type="entry name" value="beta-lactamase/transpeptidase-like"/>
    <property type="match status" value="1"/>
</dbReference>
<comment type="caution">
    <text evidence="2">The sequence shown here is derived from an EMBL/GenBank/DDBJ whole genome shotgun (WGS) entry which is preliminary data.</text>
</comment>
<sequence>MAVSNESMSIVSGYVAPGFEAVRAAFGSSLRRGEEIGGSLAVCIGNRMVVDLWGGLRDRRANQPWEQDTLALVFSTSKGLAALAMALAHSRGWLDYDQRVAHYWPEFACHGKEAITVRQLLAHEAGLSSVTQTLTPQLLGDLDALAAVLATQRPQWTPGEQRGYHPITLGLYQNELMRRADPQHRNIGEVLQQEIAGPLGAEAYIGLPDTISEDRLARLERRVRASEQLRSFGIYPGKFVLAMMWPGHVTRLAFTNPRVRSLEEFSARPWLRLQMPSANAVANARGIARIYGEFASGGQQLGLKSETLSMLEAPVQPSAQLDAVLYIDSAYSLGFWKPCTAFQSGANPRIYGTPGAGGSVGFADPSLAMGFAYVPNRLGLHMIEGPRANALRAVVYDCARALQSSMK</sequence>